<reference evidence="2 3" key="1">
    <citation type="submission" date="2018-08" db="EMBL/GenBank/DDBJ databases">
        <title>Genome Sequences of Legionella pneumophila subsp. pneumophila Isolates, Recovered from a Drinking Water System in a Large Builging.</title>
        <authorList>
            <person name="Gomez-Alvarez V."/>
            <person name="Boczek L."/>
            <person name="King D."/>
            <person name="Pemberton A."/>
            <person name="Pfaller S."/>
            <person name="Rodgers M."/>
            <person name="Santodomingo J."/>
            <person name="Revetta R."/>
        </authorList>
    </citation>
    <scope>NUCLEOTIDE SEQUENCE [LARGE SCALE GENOMIC DNA]</scope>
    <source>
        <strain evidence="2 3">L01C.1</strain>
    </source>
</reference>
<proteinExistence type="predicted"/>
<organism evidence="2 3">
    <name type="scientific">Legionella pneumophila subsp. pneumophila</name>
    <dbReference type="NCBI Taxonomy" id="91891"/>
    <lineage>
        <taxon>Bacteria</taxon>
        <taxon>Pseudomonadati</taxon>
        <taxon>Pseudomonadota</taxon>
        <taxon>Gammaproteobacteria</taxon>
        <taxon>Legionellales</taxon>
        <taxon>Legionellaceae</taxon>
        <taxon>Legionella</taxon>
    </lineage>
</organism>
<name>A0A3A6V3H8_LEGPN</name>
<dbReference type="Proteomes" id="UP000277145">
    <property type="component" value="Unassembled WGS sequence"/>
</dbReference>
<evidence type="ECO:0000313" key="2">
    <source>
        <dbReference type="EMBL" id="RJY33333.1"/>
    </source>
</evidence>
<evidence type="ECO:0000259" key="1">
    <source>
        <dbReference type="Pfam" id="PF01526"/>
    </source>
</evidence>
<dbReference type="Pfam" id="PF01526">
    <property type="entry name" value="DDE_Tnp_Tn3"/>
    <property type="match status" value="1"/>
</dbReference>
<gene>
    <name evidence="2" type="ORF">D1H98_00540</name>
</gene>
<comment type="caution">
    <text evidence="2">The sequence shown here is derived from an EMBL/GenBank/DDBJ whole genome shotgun (WGS) entry which is preliminary data.</text>
</comment>
<sequence>MSVQENYVDTHGQSEVGLTISHLLGFSLMPRLANLNKQKLAQCELGDYQKYKNLQPVLTQTINWQLTDVDLTNCRIKINQGKGKKIELSLFRQHLKKLWLSI</sequence>
<dbReference type="EMBL" id="QWDR01000001">
    <property type="protein sequence ID" value="RJY33333.1"/>
    <property type="molecule type" value="Genomic_DNA"/>
</dbReference>
<dbReference type="GO" id="GO:0006313">
    <property type="term" value="P:DNA transposition"/>
    <property type="evidence" value="ECO:0007669"/>
    <property type="project" value="InterPro"/>
</dbReference>
<protein>
    <recommendedName>
        <fullName evidence="1">Tn3 transposase DDE domain-containing protein</fullName>
    </recommendedName>
</protein>
<dbReference type="InterPro" id="IPR002513">
    <property type="entry name" value="Tn3_Tnp_DDE_dom"/>
</dbReference>
<accession>A0A3A6V3H8</accession>
<evidence type="ECO:0000313" key="3">
    <source>
        <dbReference type="Proteomes" id="UP000277145"/>
    </source>
</evidence>
<dbReference type="GO" id="GO:0004803">
    <property type="term" value="F:transposase activity"/>
    <property type="evidence" value="ECO:0007669"/>
    <property type="project" value="InterPro"/>
</dbReference>
<feature type="domain" description="Tn3 transposase DDE" evidence="1">
    <location>
        <begin position="1"/>
        <end position="66"/>
    </location>
</feature>
<dbReference type="AlphaFoldDB" id="A0A3A6V3H8"/>